<feature type="transmembrane region" description="Helical" evidence="1">
    <location>
        <begin position="52"/>
        <end position="74"/>
    </location>
</feature>
<keyword evidence="1" id="KW-0472">Membrane</keyword>
<protein>
    <submittedName>
        <fullName evidence="2">Uncharacterized protein</fullName>
    </submittedName>
</protein>
<keyword evidence="3" id="KW-1185">Reference proteome</keyword>
<evidence type="ECO:0000313" key="3">
    <source>
        <dbReference type="Proteomes" id="UP001160390"/>
    </source>
</evidence>
<dbReference type="AlphaFoldDB" id="A0AA35LR09"/>
<sequence>MSGHRFMALILGCVKLICILSLVVGIIMGALLENQLSQKFGGLGFDDQIHGITVLMITTGGFCGWTIVSIIGAIACRPRWTWVTGILDMFFISVIAVNLPLLITLTSFTCDPDLENGVCDFSTIMAGAYFIAMYVLSSLMFHSVVNLCSLTYHFGYQSSYHLLRSHCHCDFPVAFQVRRRNRTSTCDLASVCQRLGYEYSGGYVVASKHTAFVLAGERTWPRETR</sequence>
<organism evidence="2 3">
    <name type="scientific">Clonostachys chloroleuca</name>
    <dbReference type="NCBI Taxonomy" id="1926264"/>
    <lineage>
        <taxon>Eukaryota</taxon>
        <taxon>Fungi</taxon>
        <taxon>Dikarya</taxon>
        <taxon>Ascomycota</taxon>
        <taxon>Pezizomycotina</taxon>
        <taxon>Sordariomycetes</taxon>
        <taxon>Hypocreomycetidae</taxon>
        <taxon>Hypocreales</taxon>
        <taxon>Bionectriaceae</taxon>
        <taxon>Clonostachys</taxon>
    </lineage>
</organism>
<keyword evidence="1" id="KW-1133">Transmembrane helix</keyword>
<feature type="transmembrane region" description="Helical" evidence="1">
    <location>
        <begin position="128"/>
        <end position="154"/>
    </location>
</feature>
<feature type="transmembrane region" description="Helical" evidence="1">
    <location>
        <begin position="7"/>
        <end position="32"/>
    </location>
</feature>
<accession>A0AA35LR09</accession>
<feature type="transmembrane region" description="Helical" evidence="1">
    <location>
        <begin position="86"/>
        <end position="108"/>
    </location>
</feature>
<dbReference type="EMBL" id="CABFNP030000511">
    <property type="protein sequence ID" value="CAI6034649.1"/>
    <property type="molecule type" value="Genomic_DNA"/>
</dbReference>
<gene>
    <name evidence="2" type="ORF">CCHLO57077_00011081</name>
</gene>
<name>A0AA35LR09_9HYPO</name>
<keyword evidence="1" id="KW-0812">Transmembrane</keyword>
<reference evidence="2" key="1">
    <citation type="submission" date="2023-01" db="EMBL/GenBank/DDBJ databases">
        <authorList>
            <person name="Piombo E."/>
        </authorList>
    </citation>
    <scope>NUCLEOTIDE SEQUENCE</scope>
</reference>
<comment type="caution">
    <text evidence="2">The sequence shown here is derived from an EMBL/GenBank/DDBJ whole genome shotgun (WGS) entry which is preliminary data.</text>
</comment>
<proteinExistence type="predicted"/>
<evidence type="ECO:0000313" key="2">
    <source>
        <dbReference type="EMBL" id="CAI6034649.1"/>
    </source>
</evidence>
<evidence type="ECO:0000256" key="1">
    <source>
        <dbReference type="SAM" id="Phobius"/>
    </source>
</evidence>
<dbReference type="Proteomes" id="UP001160390">
    <property type="component" value="Unassembled WGS sequence"/>
</dbReference>